<organism evidence="2 3">
    <name type="scientific">Undibacterium curvum</name>
    <dbReference type="NCBI Taxonomy" id="2762294"/>
    <lineage>
        <taxon>Bacteria</taxon>
        <taxon>Pseudomonadati</taxon>
        <taxon>Pseudomonadota</taxon>
        <taxon>Betaproteobacteria</taxon>
        <taxon>Burkholderiales</taxon>
        <taxon>Oxalobacteraceae</taxon>
        <taxon>Undibacterium</taxon>
    </lineage>
</organism>
<dbReference type="InterPro" id="IPR036388">
    <property type="entry name" value="WH-like_DNA-bd_sf"/>
</dbReference>
<dbReference type="InterPro" id="IPR030392">
    <property type="entry name" value="S74_ICA"/>
</dbReference>
<proteinExistence type="predicted"/>
<keyword evidence="3" id="KW-1185">Reference proteome</keyword>
<dbReference type="CDD" id="cd10144">
    <property type="entry name" value="Peptidase_S74_CIMCD"/>
    <property type="match status" value="1"/>
</dbReference>
<accession>A0ABR7A4Y7</accession>
<reference evidence="2 3" key="1">
    <citation type="submission" date="2020-08" db="EMBL/GenBank/DDBJ databases">
        <title>Novel species isolated from subtropical streams in China.</title>
        <authorList>
            <person name="Lu H."/>
        </authorList>
    </citation>
    <scope>NUCLEOTIDE SEQUENCE [LARGE SCALE GENOMIC DNA]</scope>
    <source>
        <strain evidence="2 3">CY22W</strain>
    </source>
</reference>
<feature type="domain" description="Peptidase S74" evidence="1">
    <location>
        <begin position="305"/>
        <end position="510"/>
    </location>
</feature>
<sequence>MADLFRPGDRDYVTKLNQLWQQFQAAGNPVNPVFSTFGGSWAIPDTRPGKKLPQEYKNYASVIEFNESVNFDNPPGSGVGYAYVMTVAGFNSSGAGGGGTPVQLSIGDSVAMRRAVSATSWGPWKRLASYDDVIAIFGSPSSVGQTLVVGGDGISRGASMLVQTGGGTVIAMGNKSGLVGGNFDNTPMIYAPSIIECNTGMRLGNQLQIKGGSELIRLTDDLAYVSFWNSSATTRMGYIQGGVNSRIEVHAAANHYLMLSANGSGRAIIDGNGNFYPTTDGGQYNGIAANRWAGIYSTTGAIQTSDARKKTAVQPFAAAMRAAAREMHDSIGVYQWLDAVAEKGEDKARWHIGLTVQHAISILEKHGIDPFSLGFICHDVWSAEYEKRQTNMGEKVIKHREVRQQKVAVHERDQEVIEIIDDKPVLVVRPVVIKEPMFIDAPVSRPDGSPVVDESGQQMTVRLPVMETVSEPYEADADPVYEDVLIREAGDGFSFRYDELTLFILAGLTG</sequence>
<dbReference type="RefSeq" id="WP_186903651.1">
    <property type="nucleotide sequence ID" value="NZ_JACOGD010000004.1"/>
</dbReference>
<evidence type="ECO:0000313" key="2">
    <source>
        <dbReference type="EMBL" id="MBC3931969.1"/>
    </source>
</evidence>
<protein>
    <submittedName>
        <fullName evidence="2">Tail fiber domain-containing protein</fullName>
    </submittedName>
</protein>
<dbReference type="EMBL" id="JACOGD010000004">
    <property type="protein sequence ID" value="MBC3931969.1"/>
    <property type="molecule type" value="Genomic_DNA"/>
</dbReference>
<evidence type="ECO:0000259" key="1">
    <source>
        <dbReference type="PROSITE" id="PS51688"/>
    </source>
</evidence>
<evidence type="ECO:0000313" key="3">
    <source>
        <dbReference type="Proteomes" id="UP000654304"/>
    </source>
</evidence>
<name>A0ABR7A4Y7_9BURK</name>
<comment type="caution">
    <text evidence="2">The sequence shown here is derived from an EMBL/GenBank/DDBJ whole genome shotgun (WGS) entry which is preliminary data.</text>
</comment>
<dbReference type="Gene3D" id="1.10.10.10">
    <property type="entry name" value="Winged helix-like DNA-binding domain superfamily/Winged helix DNA-binding domain"/>
    <property type="match status" value="1"/>
</dbReference>
<gene>
    <name evidence="2" type="ORF">H8K43_09825</name>
</gene>
<dbReference type="PROSITE" id="PS51688">
    <property type="entry name" value="ICA"/>
    <property type="match status" value="1"/>
</dbReference>
<dbReference type="Proteomes" id="UP000654304">
    <property type="component" value="Unassembled WGS sequence"/>
</dbReference>
<dbReference type="Pfam" id="PF13884">
    <property type="entry name" value="Peptidase_S74"/>
    <property type="match status" value="1"/>
</dbReference>